<reference evidence="8 9" key="1">
    <citation type="journal article" date="2018" name="Appl. Environ. Microbiol.">
        <title>Antimicrobial susceptibility testing and tentative epidemiological cut-off values of five Bacillus species relevant for use as animal feed additives or for plant protection.</title>
        <authorList>
            <person name="Agerso Y."/>
            <person name="Stuer-Lauridsen B."/>
            <person name="Bjerre K."/>
            <person name="Jensen M.G."/>
            <person name="Johansen E."/>
            <person name="Bennedsen M."/>
            <person name="Brockmann E."/>
            <person name="Nielsen B."/>
        </authorList>
    </citation>
    <scope>NUCLEOTIDE SEQUENCE [LARGE SCALE GENOMIC DNA]</scope>
    <source>
        <strain evidence="8 9">CHCC20162</strain>
    </source>
</reference>
<evidence type="ECO:0000256" key="3">
    <source>
        <dbReference type="ARBA" id="ARBA00022692"/>
    </source>
</evidence>
<keyword evidence="2" id="KW-0813">Transport</keyword>
<comment type="subcellular location">
    <subcellularLocation>
        <location evidence="1">Cell membrane</location>
        <topology evidence="1">Multi-pass membrane protein</topology>
    </subcellularLocation>
</comment>
<comment type="caution">
    <text evidence="8">The sequence shown here is derived from an EMBL/GenBank/DDBJ whole genome shotgun (WGS) entry which is preliminary data.</text>
</comment>
<dbReference type="EMBL" id="PQWM01000059">
    <property type="protein sequence ID" value="RDZ06689.1"/>
    <property type="molecule type" value="Genomic_DNA"/>
</dbReference>
<feature type="transmembrane region" description="Helical" evidence="6">
    <location>
        <begin position="220"/>
        <end position="245"/>
    </location>
</feature>
<name>A0A3D8WUT5_PRIMG</name>
<feature type="transmembrane region" description="Helical" evidence="6">
    <location>
        <begin position="21"/>
        <end position="42"/>
    </location>
</feature>
<evidence type="ECO:0000256" key="5">
    <source>
        <dbReference type="ARBA" id="ARBA00023136"/>
    </source>
</evidence>
<feature type="transmembrane region" description="Helical" evidence="6">
    <location>
        <begin position="116"/>
        <end position="138"/>
    </location>
</feature>
<dbReference type="SUPFAM" id="SSF103473">
    <property type="entry name" value="MFS general substrate transporter"/>
    <property type="match status" value="1"/>
</dbReference>
<dbReference type="PANTHER" id="PTHR23523">
    <property type="match status" value="1"/>
</dbReference>
<dbReference type="GO" id="GO:0005886">
    <property type="term" value="C:plasma membrane"/>
    <property type="evidence" value="ECO:0007669"/>
    <property type="project" value="UniProtKB-SubCell"/>
</dbReference>
<protein>
    <submittedName>
        <fullName evidence="8">MFS transporter</fullName>
    </submittedName>
</protein>
<dbReference type="AlphaFoldDB" id="A0A3D8WUT5"/>
<dbReference type="InterPro" id="IPR011701">
    <property type="entry name" value="MFS"/>
</dbReference>
<evidence type="ECO:0000313" key="9">
    <source>
        <dbReference type="Proteomes" id="UP000256519"/>
    </source>
</evidence>
<dbReference type="PROSITE" id="PS50850">
    <property type="entry name" value="MFS"/>
    <property type="match status" value="1"/>
</dbReference>
<dbReference type="InterPro" id="IPR036259">
    <property type="entry name" value="MFS_trans_sf"/>
</dbReference>
<keyword evidence="4 6" id="KW-1133">Transmembrane helix</keyword>
<dbReference type="InterPro" id="IPR052524">
    <property type="entry name" value="MFS_Cyanate_Porter"/>
</dbReference>
<gene>
    <name evidence="8" type="ORF">C3744_28325</name>
</gene>
<dbReference type="GO" id="GO:0022857">
    <property type="term" value="F:transmembrane transporter activity"/>
    <property type="evidence" value="ECO:0007669"/>
    <property type="project" value="InterPro"/>
</dbReference>
<accession>A0A3D8WUT5</accession>
<sequence length="413" mass="44374">MSSMDQIIKKKNKGRTSTVGKYAVLMMIVGIVFIAANLRASLTSVGSVVGFIKDDINISNTMAGMITTLPLLSFALFSPIVPKLGQKYGVERVILVSIVFLTVGIAIRSLSGVASLYIGTAILGLAISVGNVLLPGLIKREFPKRIGLMTGVYSISMNLFGAIASGVSVPIALGWRFGWKGALGIWGVLSFISIFFWILQMKHNSVKRDTVYKEKADSHVNLWSSALAWQVTLFMGLQSMFFYVLVAWLPEILKQQGLNSSQSGLMLSVMLLALLPFTFIVPVVAGRMSGQRSLVTITAILFLIGTLGLLYGSSNLVIFWIIALGIGGGFAFSLSMMFFGLRTRNAQDAAELSGMAQSVGYLLAAIGPTLFGFIHDATHSWTIPLLILVGAAVLLLIFGLSAAKDRYIGSPNS</sequence>
<dbReference type="Proteomes" id="UP000256519">
    <property type="component" value="Unassembled WGS sequence"/>
</dbReference>
<feature type="transmembrane region" description="Helical" evidence="6">
    <location>
        <begin position="62"/>
        <end position="81"/>
    </location>
</feature>
<evidence type="ECO:0000259" key="7">
    <source>
        <dbReference type="PROSITE" id="PS50850"/>
    </source>
</evidence>
<feature type="transmembrane region" description="Helical" evidence="6">
    <location>
        <begin position="381"/>
        <end position="403"/>
    </location>
</feature>
<feature type="domain" description="Major facilitator superfamily (MFS) profile" evidence="7">
    <location>
        <begin position="23"/>
        <end position="407"/>
    </location>
</feature>
<keyword evidence="5 6" id="KW-0472">Membrane</keyword>
<dbReference type="InterPro" id="IPR020846">
    <property type="entry name" value="MFS_dom"/>
</dbReference>
<feature type="transmembrane region" description="Helical" evidence="6">
    <location>
        <begin position="93"/>
        <end position="110"/>
    </location>
</feature>
<feature type="transmembrane region" description="Helical" evidence="6">
    <location>
        <begin position="150"/>
        <end position="175"/>
    </location>
</feature>
<evidence type="ECO:0000256" key="6">
    <source>
        <dbReference type="SAM" id="Phobius"/>
    </source>
</evidence>
<feature type="transmembrane region" description="Helical" evidence="6">
    <location>
        <begin position="293"/>
        <end position="311"/>
    </location>
</feature>
<evidence type="ECO:0000256" key="4">
    <source>
        <dbReference type="ARBA" id="ARBA00022989"/>
    </source>
</evidence>
<organism evidence="8 9">
    <name type="scientific">Priestia megaterium</name>
    <name type="common">Bacillus megaterium</name>
    <dbReference type="NCBI Taxonomy" id="1404"/>
    <lineage>
        <taxon>Bacteria</taxon>
        <taxon>Bacillati</taxon>
        <taxon>Bacillota</taxon>
        <taxon>Bacilli</taxon>
        <taxon>Bacillales</taxon>
        <taxon>Bacillaceae</taxon>
        <taxon>Priestia</taxon>
    </lineage>
</organism>
<feature type="transmembrane region" description="Helical" evidence="6">
    <location>
        <begin position="359"/>
        <end position="375"/>
    </location>
</feature>
<feature type="transmembrane region" description="Helical" evidence="6">
    <location>
        <begin position="317"/>
        <end position="339"/>
    </location>
</feature>
<dbReference type="PANTHER" id="PTHR23523:SF2">
    <property type="entry name" value="2-NITROIMIDAZOLE TRANSPORTER"/>
    <property type="match status" value="1"/>
</dbReference>
<evidence type="ECO:0000256" key="1">
    <source>
        <dbReference type="ARBA" id="ARBA00004651"/>
    </source>
</evidence>
<feature type="transmembrane region" description="Helical" evidence="6">
    <location>
        <begin position="181"/>
        <end position="199"/>
    </location>
</feature>
<dbReference type="RefSeq" id="WP_116078637.1">
    <property type="nucleotide sequence ID" value="NZ_CP187638.1"/>
</dbReference>
<evidence type="ECO:0000256" key="2">
    <source>
        <dbReference type="ARBA" id="ARBA00022448"/>
    </source>
</evidence>
<dbReference type="Gene3D" id="1.20.1250.20">
    <property type="entry name" value="MFS general substrate transporter like domains"/>
    <property type="match status" value="2"/>
</dbReference>
<dbReference type="CDD" id="cd17339">
    <property type="entry name" value="MFS_NIMT_CynX_like"/>
    <property type="match status" value="1"/>
</dbReference>
<evidence type="ECO:0000313" key="8">
    <source>
        <dbReference type="EMBL" id="RDZ06689.1"/>
    </source>
</evidence>
<proteinExistence type="predicted"/>
<feature type="transmembrane region" description="Helical" evidence="6">
    <location>
        <begin position="265"/>
        <end position="286"/>
    </location>
</feature>
<dbReference type="Pfam" id="PF07690">
    <property type="entry name" value="MFS_1"/>
    <property type="match status" value="1"/>
</dbReference>
<keyword evidence="3 6" id="KW-0812">Transmembrane</keyword>